<keyword evidence="6" id="KW-0805">Transcription regulation</keyword>
<comment type="subcellular location">
    <subcellularLocation>
        <location evidence="1">Nucleus</location>
        <location evidence="1">Nucleoplasm</location>
    </subcellularLocation>
</comment>
<keyword evidence="10" id="KW-0539">Nucleus</keyword>
<dbReference type="OrthoDB" id="7312725at2759"/>
<keyword evidence="7" id="KW-0175">Coiled coil</keyword>
<evidence type="ECO:0000313" key="13">
    <source>
        <dbReference type="Proteomes" id="UP001152795"/>
    </source>
</evidence>
<organism evidence="12 13">
    <name type="scientific">Paramuricea clavata</name>
    <name type="common">Red gorgonian</name>
    <name type="synonym">Violescent sea-whip</name>
    <dbReference type="NCBI Taxonomy" id="317549"/>
    <lineage>
        <taxon>Eukaryota</taxon>
        <taxon>Metazoa</taxon>
        <taxon>Cnidaria</taxon>
        <taxon>Anthozoa</taxon>
        <taxon>Octocorallia</taxon>
        <taxon>Malacalcyonacea</taxon>
        <taxon>Plexauridae</taxon>
        <taxon>Paramuricea</taxon>
    </lineage>
</organism>
<dbReference type="AlphaFoldDB" id="A0A7D9HFR2"/>
<protein>
    <submittedName>
        <fullName evidence="12">THAP domain-containing 1-like</fullName>
    </submittedName>
</protein>
<dbReference type="InterPro" id="IPR006612">
    <property type="entry name" value="THAP_Znf"/>
</dbReference>
<evidence type="ECO:0000256" key="9">
    <source>
        <dbReference type="ARBA" id="ARBA00023163"/>
    </source>
</evidence>
<dbReference type="InterPro" id="IPR038441">
    <property type="entry name" value="THAP_Znf_sf"/>
</dbReference>
<dbReference type="Gene3D" id="6.20.210.20">
    <property type="entry name" value="THAP domain"/>
    <property type="match status" value="1"/>
</dbReference>
<sequence>MPLACVISACTSKQKVGKSGSKKTQKLKKKQIAFHRFPVKNPSLLEKWEESVRSVNDSKDWKATEFSSLCSNHFHTRDYIIPPSENDACRLKSNAVPEIFSKPPLNAGLTRSLRRRLEGENQSNNSLSPEAKVLHDHTYCSKLTTAFEDSENKENDRPALEDTLKRKIRSLQQQLRQKKAKQQTMADVIHELQQKQIIEQDDAEVMHSKFDGVQLSIFRDTKNNVSCAPCGRRYSDPVKEFATTLHYYSPKAYQYVQSILPLPNHLSSENGQAS</sequence>
<dbReference type="SMART" id="SM00980">
    <property type="entry name" value="THAP"/>
    <property type="match status" value="1"/>
</dbReference>
<dbReference type="SUPFAM" id="SSF57716">
    <property type="entry name" value="Glucocorticoid receptor-like (DNA-binding domain)"/>
    <property type="match status" value="1"/>
</dbReference>
<proteinExistence type="inferred from homology"/>
<dbReference type="EMBL" id="CACRXK020000674">
    <property type="protein sequence ID" value="CAB3983912.1"/>
    <property type="molecule type" value="Genomic_DNA"/>
</dbReference>
<evidence type="ECO:0000256" key="1">
    <source>
        <dbReference type="ARBA" id="ARBA00004642"/>
    </source>
</evidence>
<evidence type="ECO:0000256" key="11">
    <source>
        <dbReference type="ARBA" id="ARBA00023306"/>
    </source>
</evidence>
<comment type="similarity">
    <text evidence="2">Belongs to the THAP1 family.</text>
</comment>
<dbReference type="InterPro" id="IPR026516">
    <property type="entry name" value="THAP1/10"/>
</dbReference>
<evidence type="ECO:0000256" key="8">
    <source>
        <dbReference type="ARBA" id="ARBA00023125"/>
    </source>
</evidence>
<dbReference type="SMART" id="SM00692">
    <property type="entry name" value="DM3"/>
    <property type="match status" value="1"/>
</dbReference>
<name>A0A7D9HFR2_PARCT</name>
<evidence type="ECO:0000256" key="2">
    <source>
        <dbReference type="ARBA" id="ARBA00006177"/>
    </source>
</evidence>
<keyword evidence="8" id="KW-0238">DNA-binding</keyword>
<dbReference type="Pfam" id="PF12017">
    <property type="entry name" value="Tnp_P_element"/>
    <property type="match status" value="1"/>
</dbReference>
<gene>
    <name evidence="12" type="ORF">PACLA_8A071112</name>
</gene>
<dbReference type="GO" id="GO:0043565">
    <property type="term" value="F:sequence-specific DNA binding"/>
    <property type="evidence" value="ECO:0007669"/>
    <property type="project" value="InterPro"/>
</dbReference>
<evidence type="ECO:0000256" key="10">
    <source>
        <dbReference type="ARBA" id="ARBA00023242"/>
    </source>
</evidence>
<dbReference type="InterPro" id="IPR021896">
    <property type="entry name" value="THAP9-like_HTH"/>
</dbReference>
<reference evidence="12" key="1">
    <citation type="submission" date="2020-04" db="EMBL/GenBank/DDBJ databases">
        <authorList>
            <person name="Alioto T."/>
            <person name="Alioto T."/>
            <person name="Gomez Garrido J."/>
        </authorList>
    </citation>
    <scope>NUCLEOTIDE SEQUENCE</scope>
    <source>
        <strain evidence="12">A484AB</strain>
    </source>
</reference>
<dbReference type="GO" id="GO:0008270">
    <property type="term" value="F:zinc ion binding"/>
    <property type="evidence" value="ECO:0007669"/>
    <property type="project" value="UniProtKB-KW"/>
</dbReference>
<keyword evidence="9" id="KW-0804">Transcription</keyword>
<dbReference type="PROSITE" id="PS50950">
    <property type="entry name" value="ZF_THAP"/>
    <property type="match status" value="1"/>
</dbReference>
<keyword evidence="5" id="KW-0862">Zinc</keyword>
<dbReference type="PANTHER" id="PTHR46600">
    <property type="entry name" value="THAP DOMAIN-CONTAINING"/>
    <property type="match status" value="1"/>
</dbReference>
<comment type="caution">
    <text evidence="12">The sequence shown here is derived from an EMBL/GenBank/DDBJ whole genome shotgun (WGS) entry which is preliminary data.</text>
</comment>
<keyword evidence="13" id="KW-1185">Reference proteome</keyword>
<evidence type="ECO:0000256" key="4">
    <source>
        <dbReference type="ARBA" id="ARBA00022771"/>
    </source>
</evidence>
<evidence type="ECO:0000256" key="6">
    <source>
        <dbReference type="ARBA" id="ARBA00023015"/>
    </source>
</evidence>
<evidence type="ECO:0000256" key="5">
    <source>
        <dbReference type="ARBA" id="ARBA00022833"/>
    </source>
</evidence>
<dbReference type="PANTHER" id="PTHR46600:SF1">
    <property type="entry name" value="THAP DOMAIN-CONTAINING PROTEIN 1"/>
    <property type="match status" value="1"/>
</dbReference>
<dbReference type="Pfam" id="PF05485">
    <property type="entry name" value="THAP"/>
    <property type="match status" value="1"/>
</dbReference>
<evidence type="ECO:0000256" key="3">
    <source>
        <dbReference type="ARBA" id="ARBA00022723"/>
    </source>
</evidence>
<accession>A0A7D9HFR2</accession>
<keyword evidence="11" id="KW-0131">Cell cycle</keyword>
<keyword evidence="3" id="KW-0479">Metal-binding</keyword>
<evidence type="ECO:0000313" key="12">
    <source>
        <dbReference type="EMBL" id="CAB3983912.1"/>
    </source>
</evidence>
<evidence type="ECO:0000256" key="7">
    <source>
        <dbReference type="ARBA" id="ARBA00023054"/>
    </source>
</evidence>
<keyword evidence="4" id="KW-0863">Zinc-finger</keyword>
<dbReference type="Proteomes" id="UP001152795">
    <property type="component" value="Unassembled WGS sequence"/>
</dbReference>
<dbReference type="GO" id="GO:0005654">
    <property type="term" value="C:nucleoplasm"/>
    <property type="evidence" value="ECO:0007669"/>
    <property type="project" value="UniProtKB-SubCell"/>
</dbReference>